<evidence type="ECO:0000313" key="3">
    <source>
        <dbReference type="EMBL" id="GHC14477.1"/>
    </source>
</evidence>
<feature type="domain" description="UspA" evidence="2">
    <location>
        <begin position="1"/>
        <end position="137"/>
    </location>
</feature>
<dbReference type="PANTHER" id="PTHR46268">
    <property type="entry name" value="STRESS RESPONSE PROTEIN NHAX"/>
    <property type="match status" value="1"/>
</dbReference>
<evidence type="ECO:0000313" key="4">
    <source>
        <dbReference type="Proteomes" id="UP000604243"/>
    </source>
</evidence>
<dbReference type="RefSeq" id="WP_189513959.1">
    <property type="nucleotide sequence ID" value="NZ_BMZM01000001.1"/>
</dbReference>
<evidence type="ECO:0000259" key="2">
    <source>
        <dbReference type="Pfam" id="PF00582"/>
    </source>
</evidence>
<evidence type="ECO:0000256" key="1">
    <source>
        <dbReference type="ARBA" id="ARBA00008791"/>
    </source>
</evidence>
<dbReference type="PRINTS" id="PR01438">
    <property type="entry name" value="UNVRSLSTRESS"/>
</dbReference>
<proteinExistence type="inferred from homology"/>
<dbReference type="EMBL" id="BMZM01000001">
    <property type="protein sequence ID" value="GHC14477.1"/>
    <property type="molecule type" value="Genomic_DNA"/>
</dbReference>
<dbReference type="InterPro" id="IPR006015">
    <property type="entry name" value="Universal_stress_UspA"/>
</dbReference>
<dbReference type="Pfam" id="PF00582">
    <property type="entry name" value="Usp"/>
    <property type="match status" value="1"/>
</dbReference>
<name>A0ABQ3F8V3_9GAMM</name>
<gene>
    <name evidence="3" type="ORF">GCM10010082_00710</name>
</gene>
<protein>
    <submittedName>
        <fullName evidence="3">Universal stress protein UspA</fullName>
    </submittedName>
</protein>
<accession>A0ABQ3F8V3</accession>
<dbReference type="Proteomes" id="UP000604243">
    <property type="component" value="Unassembled WGS sequence"/>
</dbReference>
<comment type="similarity">
    <text evidence="1">Belongs to the universal stress protein A family.</text>
</comment>
<dbReference type="PANTHER" id="PTHR46268:SF6">
    <property type="entry name" value="UNIVERSAL STRESS PROTEIN UP12"/>
    <property type="match status" value="1"/>
</dbReference>
<reference evidence="4" key="1">
    <citation type="journal article" date="2019" name="Int. J. Syst. Evol. Microbiol.">
        <title>The Global Catalogue of Microorganisms (GCM) 10K type strain sequencing project: providing services to taxonomists for standard genome sequencing and annotation.</title>
        <authorList>
            <consortium name="The Broad Institute Genomics Platform"/>
            <consortium name="The Broad Institute Genome Sequencing Center for Infectious Disease"/>
            <person name="Wu L."/>
            <person name="Ma J."/>
        </authorList>
    </citation>
    <scope>NUCLEOTIDE SEQUENCE [LARGE SCALE GENOMIC DNA]</scope>
    <source>
        <strain evidence="4">KCTC 42082</strain>
    </source>
</reference>
<dbReference type="Gene3D" id="3.40.50.620">
    <property type="entry name" value="HUPs"/>
    <property type="match status" value="1"/>
</dbReference>
<dbReference type="SUPFAM" id="SSF52402">
    <property type="entry name" value="Adenine nucleotide alpha hydrolases-like"/>
    <property type="match status" value="1"/>
</dbReference>
<comment type="caution">
    <text evidence="3">The sequence shown here is derived from an EMBL/GenBank/DDBJ whole genome shotgun (WGS) entry which is preliminary data.</text>
</comment>
<dbReference type="CDD" id="cd00293">
    <property type="entry name" value="USP-like"/>
    <property type="match status" value="1"/>
</dbReference>
<sequence>MYHKILVPLDGSGNANKALDIAAHLARANAGRLYLLHVPAMDEENSTFSSSTNASREDAAMQLVQIALEAIDTSDIDTDIIVREGTPAEVIEREAHRLDADAIVMGYQGFGKASARTGGSVSRAINQRADCRVITVR</sequence>
<dbReference type="InterPro" id="IPR006016">
    <property type="entry name" value="UspA"/>
</dbReference>
<dbReference type="InterPro" id="IPR014729">
    <property type="entry name" value="Rossmann-like_a/b/a_fold"/>
</dbReference>
<organism evidence="3 4">
    <name type="scientific">Kushneria pakistanensis</name>
    <dbReference type="NCBI Taxonomy" id="1508770"/>
    <lineage>
        <taxon>Bacteria</taxon>
        <taxon>Pseudomonadati</taxon>
        <taxon>Pseudomonadota</taxon>
        <taxon>Gammaproteobacteria</taxon>
        <taxon>Oceanospirillales</taxon>
        <taxon>Halomonadaceae</taxon>
        <taxon>Kushneria</taxon>
    </lineage>
</organism>
<keyword evidence="4" id="KW-1185">Reference proteome</keyword>